<evidence type="ECO:0000256" key="1">
    <source>
        <dbReference type="SAM" id="MobiDB-lite"/>
    </source>
</evidence>
<gene>
    <name evidence="2" type="ORF">LNINA_LOCUS7841</name>
</gene>
<accession>A0AAV1JGI8</accession>
<evidence type="ECO:0000313" key="3">
    <source>
        <dbReference type="Proteomes" id="UP001497472"/>
    </source>
</evidence>
<protein>
    <submittedName>
        <fullName evidence="2">Uncharacterized protein</fullName>
    </submittedName>
</protein>
<feature type="compositionally biased region" description="Polar residues" evidence="1">
    <location>
        <begin position="30"/>
        <end position="46"/>
    </location>
</feature>
<dbReference type="Proteomes" id="UP001497472">
    <property type="component" value="Unassembled WGS sequence"/>
</dbReference>
<comment type="caution">
    <text evidence="2">The sequence shown here is derived from an EMBL/GenBank/DDBJ whole genome shotgun (WGS) entry which is preliminary data.</text>
</comment>
<dbReference type="EMBL" id="CAVLEF010000010">
    <property type="protein sequence ID" value="CAK1548464.1"/>
    <property type="molecule type" value="Genomic_DNA"/>
</dbReference>
<proteinExistence type="predicted"/>
<name>A0AAV1JGI8_9NEOP</name>
<dbReference type="AlphaFoldDB" id="A0AAV1JGI8"/>
<keyword evidence="3" id="KW-1185">Reference proteome</keyword>
<reference evidence="2 3" key="1">
    <citation type="submission" date="2023-11" db="EMBL/GenBank/DDBJ databases">
        <authorList>
            <person name="Okamura Y."/>
        </authorList>
    </citation>
    <scope>NUCLEOTIDE SEQUENCE [LARGE SCALE GENOMIC DNA]</scope>
</reference>
<sequence length="262" mass="30332">MREVANFNRYDKFKSKQDDTGRKTQMFAPRSSSSRLSQRFTQKKPSNQSIDLSFTFLMRHNFNDSTRISKHNNTKNVSSRYVNSYVNNYDDSLNNNDLSDFKPVQCSTPKQRFVRDTTITRVDKKSSSYQNRTAKSNSKVNKRVPANKNFNRSFSAKLLDVFNSSCATVVQGFKKVFGKKTNERTIQYDDSCSYSFTNYVRKRQHVGSDEIRNAKEFSSCSTCNNTLELKDKMANDECLKQTIKKLKQGINLFGCDFKVRAK</sequence>
<feature type="compositionally biased region" description="Basic and acidic residues" evidence="1">
    <location>
        <begin position="1"/>
        <end position="22"/>
    </location>
</feature>
<evidence type="ECO:0000313" key="2">
    <source>
        <dbReference type="EMBL" id="CAK1548464.1"/>
    </source>
</evidence>
<organism evidence="2 3">
    <name type="scientific">Leptosia nina</name>
    <dbReference type="NCBI Taxonomy" id="320188"/>
    <lineage>
        <taxon>Eukaryota</taxon>
        <taxon>Metazoa</taxon>
        <taxon>Ecdysozoa</taxon>
        <taxon>Arthropoda</taxon>
        <taxon>Hexapoda</taxon>
        <taxon>Insecta</taxon>
        <taxon>Pterygota</taxon>
        <taxon>Neoptera</taxon>
        <taxon>Endopterygota</taxon>
        <taxon>Lepidoptera</taxon>
        <taxon>Glossata</taxon>
        <taxon>Ditrysia</taxon>
        <taxon>Papilionoidea</taxon>
        <taxon>Pieridae</taxon>
        <taxon>Pierinae</taxon>
        <taxon>Leptosia</taxon>
    </lineage>
</organism>
<feature type="region of interest" description="Disordered" evidence="1">
    <location>
        <begin position="1"/>
        <end position="46"/>
    </location>
</feature>